<name>A0ACB6ZBX4_THEGA</name>
<accession>A0ACB6ZBX4</accession>
<sequence>MNAASERWEEQLWYRHVEVMSVISSDRPRSPVSRANLAQSIFEHVNTADNPIRESSKYLQQGEGATFPYRSSGKPLRERECDSKGSALHTQHPTLIPQGFTTRGATVKEKQRTCEGSNSWLGLELKVNVSVVCPLSAMYSSVTTHGFSCPPNFCASTTPMWATDRSPSCVVGFMEFSKPPFVWSSAFPFWELRIPQYIVLLGSESTAISGAYAFRFPIIKEVDPVGSGYFVVFALGCSRYDDQTYRSYASEGGFRPIPDEIGLEPWSVGFVFRDPVDEQREQDPSAEVMPSWYGKEDPSLFLWNI</sequence>
<proteinExistence type="predicted"/>
<gene>
    <name evidence="1" type="ORF">BDM02DRAFT_3129978</name>
</gene>
<reference evidence="1" key="1">
    <citation type="submission" date="2019-10" db="EMBL/GenBank/DDBJ databases">
        <authorList>
            <consortium name="DOE Joint Genome Institute"/>
            <person name="Kuo A."/>
            <person name="Miyauchi S."/>
            <person name="Kiss E."/>
            <person name="Drula E."/>
            <person name="Kohler A."/>
            <person name="Sanchez-Garcia M."/>
            <person name="Andreopoulos B."/>
            <person name="Barry K.W."/>
            <person name="Bonito G."/>
            <person name="Buee M."/>
            <person name="Carver A."/>
            <person name="Chen C."/>
            <person name="Cichocki N."/>
            <person name="Clum A."/>
            <person name="Culley D."/>
            <person name="Crous P.W."/>
            <person name="Fauchery L."/>
            <person name="Girlanda M."/>
            <person name="Hayes R."/>
            <person name="Keri Z."/>
            <person name="Labutti K."/>
            <person name="Lipzen A."/>
            <person name="Lombard V."/>
            <person name="Magnuson J."/>
            <person name="Maillard F."/>
            <person name="Morin E."/>
            <person name="Murat C."/>
            <person name="Nolan M."/>
            <person name="Ohm R."/>
            <person name="Pangilinan J."/>
            <person name="Pereira M."/>
            <person name="Perotto S."/>
            <person name="Peter M."/>
            <person name="Riley R."/>
            <person name="Sitrit Y."/>
            <person name="Stielow B."/>
            <person name="Szollosi G."/>
            <person name="Zifcakova L."/>
            <person name="Stursova M."/>
            <person name="Spatafora J.W."/>
            <person name="Tedersoo L."/>
            <person name="Vaario L.-M."/>
            <person name="Yamada A."/>
            <person name="Yan M."/>
            <person name="Wang P."/>
            <person name="Xu J."/>
            <person name="Bruns T."/>
            <person name="Baldrian P."/>
            <person name="Vilgalys R."/>
            <person name="Henrissat B."/>
            <person name="Grigoriev I.V."/>
            <person name="Hibbett D."/>
            <person name="Nagy L.G."/>
            <person name="Martin F.M."/>
        </authorList>
    </citation>
    <scope>NUCLEOTIDE SEQUENCE</scope>
    <source>
        <strain evidence="1">P2</strain>
    </source>
</reference>
<comment type="caution">
    <text evidence="1">The sequence shown here is derived from an EMBL/GenBank/DDBJ whole genome shotgun (WGS) entry which is preliminary data.</text>
</comment>
<reference evidence="1" key="2">
    <citation type="journal article" date="2020" name="Nat. Commun.">
        <title>Large-scale genome sequencing of mycorrhizal fungi provides insights into the early evolution of symbiotic traits.</title>
        <authorList>
            <person name="Miyauchi S."/>
            <person name="Kiss E."/>
            <person name="Kuo A."/>
            <person name="Drula E."/>
            <person name="Kohler A."/>
            <person name="Sanchez-Garcia M."/>
            <person name="Morin E."/>
            <person name="Andreopoulos B."/>
            <person name="Barry K.W."/>
            <person name="Bonito G."/>
            <person name="Buee M."/>
            <person name="Carver A."/>
            <person name="Chen C."/>
            <person name="Cichocki N."/>
            <person name="Clum A."/>
            <person name="Culley D."/>
            <person name="Crous P.W."/>
            <person name="Fauchery L."/>
            <person name="Girlanda M."/>
            <person name="Hayes R.D."/>
            <person name="Keri Z."/>
            <person name="LaButti K."/>
            <person name="Lipzen A."/>
            <person name="Lombard V."/>
            <person name="Magnuson J."/>
            <person name="Maillard F."/>
            <person name="Murat C."/>
            <person name="Nolan M."/>
            <person name="Ohm R.A."/>
            <person name="Pangilinan J."/>
            <person name="Pereira M.F."/>
            <person name="Perotto S."/>
            <person name="Peter M."/>
            <person name="Pfister S."/>
            <person name="Riley R."/>
            <person name="Sitrit Y."/>
            <person name="Stielow J.B."/>
            <person name="Szollosi G."/>
            <person name="Zifcakova L."/>
            <person name="Stursova M."/>
            <person name="Spatafora J.W."/>
            <person name="Tedersoo L."/>
            <person name="Vaario L.M."/>
            <person name="Yamada A."/>
            <person name="Yan M."/>
            <person name="Wang P."/>
            <person name="Xu J."/>
            <person name="Bruns T."/>
            <person name="Baldrian P."/>
            <person name="Vilgalys R."/>
            <person name="Dunand C."/>
            <person name="Henrissat B."/>
            <person name="Grigoriev I.V."/>
            <person name="Hibbett D."/>
            <person name="Nagy L.G."/>
            <person name="Martin F.M."/>
        </authorList>
    </citation>
    <scope>NUCLEOTIDE SEQUENCE</scope>
    <source>
        <strain evidence="1">P2</strain>
    </source>
</reference>
<protein>
    <submittedName>
        <fullName evidence="1">Uncharacterized protein</fullName>
    </submittedName>
</protein>
<dbReference type="Proteomes" id="UP000886501">
    <property type="component" value="Unassembled WGS sequence"/>
</dbReference>
<evidence type="ECO:0000313" key="2">
    <source>
        <dbReference type="Proteomes" id="UP000886501"/>
    </source>
</evidence>
<dbReference type="EMBL" id="MU118041">
    <property type="protein sequence ID" value="KAF9647106.1"/>
    <property type="molecule type" value="Genomic_DNA"/>
</dbReference>
<evidence type="ECO:0000313" key="1">
    <source>
        <dbReference type="EMBL" id="KAF9647106.1"/>
    </source>
</evidence>
<keyword evidence="2" id="KW-1185">Reference proteome</keyword>
<organism evidence="1 2">
    <name type="scientific">Thelephora ganbajun</name>
    <name type="common">Ganba fungus</name>
    <dbReference type="NCBI Taxonomy" id="370292"/>
    <lineage>
        <taxon>Eukaryota</taxon>
        <taxon>Fungi</taxon>
        <taxon>Dikarya</taxon>
        <taxon>Basidiomycota</taxon>
        <taxon>Agaricomycotina</taxon>
        <taxon>Agaricomycetes</taxon>
        <taxon>Thelephorales</taxon>
        <taxon>Thelephoraceae</taxon>
        <taxon>Thelephora</taxon>
    </lineage>
</organism>